<accession>A0A840DK27</accession>
<protein>
    <submittedName>
        <fullName evidence="4">TP901 family phage tail tape measure protein</fullName>
    </submittedName>
</protein>
<evidence type="ECO:0000256" key="2">
    <source>
        <dbReference type="SAM" id="Phobius"/>
    </source>
</evidence>
<feature type="domain" description="Phage tail tape measure protein" evidence="3">
    <location>
        <begin position="98"/>
        <end position="287"/>
    </location>
</feature>
<evidence type="ECO:0000256" key="1">
    <source>
        <dbReference type="SAM" id="Coils"/>
    </source>
</evidence>
<dbReference type="Proteomes" id="UP000571183">
    <property type="component" value="Unassembled WGS sequence"/>
</dbReference>
<reference evidence="4" key="1">
    <citation type="submission" date="2020-08" db="EMBL/GenBank/DDBJ databases">
        <title>Sequencing the genomes of 1000 actinobacteria strains.</title>
        <authorList>
            <person name="Klenk H.-P."/>
        </authorList>
    </citation>
    <scope>NUCLEOTIDE SEQUENCE [LARGE SCALE GENOMIC DNA]</scope>
    <source>
        <strain evidence="4">DSM 27064</strain>
    </source>
</reference>
<feature type="transmembrane region" description="Helical" evidence="2">
    <location>
        <begin position="398"/>
        <end position="419"/>
    </location>
</feature>
<evidence type="ECO:0000313" key="5">
    <source>
        <dbReference type="Proteomes" id="UP000571183"/>
    </source>
</evidence>
<evidence type="ECO:0000259" key="3">
    <source>
        <dbReference type="Pfam" id="PF10145"/>
    </source>
</evidence>
<keyword evidence="5" id="KW-1185">Reference proteome</keyword>
<dbReference type="Pfam" id="PF10145">
    <property type="entry name" value="PhageMin_Tail"/>
    <property type="match status" value="1"/>
</dbReference>
<dbReference type="NCBIfam" id="TIGR01760">
    <property type="entry name" value="tape_meas_TP901"/>
    <property type="match status" value="1"/>
</dbReference>
<feature type="coiled-coil region" evidence="1">
    <location>
        <begin position="633"/>
        <end position="660"/>
    </location>
</feature>
<dbReference type="RefSeq" id="WP_183304964.1">
    <property type="nucleotide sequence ID" value="NZ_JACIFD010000014.1"/>
</dbReference>
<feature type="transmembrane region" description="Helical" evidence="2">
    <location>
        <begin position="454"/>
        <end position="473"/>
    </location>
</feature>
<dbReference type="EMBL" id="JACIFD010000014">
    <property type="protein sequence ID" value="MBB4072043.1"/>
    <property type="molecule type" value="Genomic_DNA"/>
</dbReference>
<organism evidence="4 5">
    <name type="scientific">Canibacter oris</name>
    <dbReference type="NCBI Taxonomy" id="1365628"/>
    <lineage>
        <taxon>Bacteria</taxon>
        <taxon>Bacillati</taxon>
        <taxon>Actinomycetota</taxon>
        <taxon>Actinomycetes</taxon>
        <taxon>Micrococcales</taxon>
        <taxon>Microbacteriaceae</taxon>
        <taxon>Canibacter</taxon>
    </lineage>
</organism>
<keyword evidence="1" id="KW-0175">Coiled coil</keyword>
<comment type="caution">
    <text evidence="4">The sequence shown here is derived from an EMBL/GenBank/DDBJ whole genome shotgun (WGS) entry which is preliminary data.</text>
</comment>
<name>A0A840DK27_9MICO</name>
<evidence type="ECO:0000313" key="4">
    <source>
        <dbReference type="EMBL" id="MBB4072043.1"/>
    </source>
</evidence>
<proteinExistence type="predicted"/>
<dbReference type="InterPro" id="IPR010090">
    <property type="entry name" value="Phage_tape_meas"/>
</dbReference>
<gene>
    <name evidence="4" type="ORF">F5897_001366</name>
</gene>
<keyword evidence="2" id="KW-1133">Transmembrane helix</keyword>
<sequence>MAERSTKVILTAQVQQYIDGMHKAAQKTRETGTEAEKLAQQQEAISRMGTAMLVAGGAMAAGLGLAAKAAISWDTAWTGVQKTVDGTPEQLAEVEKGLRDLAKTLPASHAEIAAVAETAGQLGVKTEDVVDFTKTMIDLGETTNLSAEQAATSLARFMNIMGTSNDDVAKLGASLVGLGNSLATTEAEILEMATRLAKAGVQVGLTEGEVLGLAAALSSVGIKAEAGGTAMSKIMIDIAAAVETGSDDLTKFATIAGVSAEQFSAAWKSNPGKALSLFVTGLANAEKQGKSTLGLLEELGVAEAGMREALLGSAAAADKFTGALDMGNREFQKGTALTDEANKRYETTAAKLQMLGNKVTDAGISLGKHLLPAIEVVAEGIGGFADMLSGLDGPLGAVVAWGGVLAAGVLLLGGAYMTVIPKIAAYKIALETLGVAGKGVTGVMKGMMGVVGGPWGIAIAAATLLISGLSAAMQDAKLEASDLATSIKQGANGYEVLDLNLKDVQVTFRGVKQAATTLPALIDKVMKQSETGFTTLRNAESAALDKLREYSTALSTLSSQDLPLAQKAFKELYEGSNLDKNQALYLLNNQMKEYKNTLVDIAHASGLATDDSTILQLALGEIPASATNAAGAIDEQVNSLEELQDAARVTESEVSALADEIRNFGSAQFDTERASIKFHDALADLQKQLAEGKGSLDVTTEAGRDTMSSMLDVAKATNDYAAAVANMGGSTEEVNEILEAGRQYLFNTYYALTNNEEAAKRYVDRLITFPENLETKIKANTSSAESTLKNFLWSWNGRTVLVNAVVGRTGTTAQATGGMFAYANGGVEAYAGGGFPSGIYKGGAPIHKFAEPETGWESYISGKPDVRDRNRQIWVETGNRLGVFDEIKQVLAALAAGGAGAGNTTNFVFNNPVVRDDFAEIWNETDNRYM</sequence>
<keyword evidence="2" id="KW-0812">Transmembrane</keyword>
<keyword evidence="2" id="KW-0472">Membrane</keyword>
<dbReference type="AlphaFoldDB" id="A0A840DK27"/>